<dbReference type="CDD" id="cd00082">
    <property type="entry name" value="HisKA"/>
    <property type="match status" value="1"/>
</dbReference>
<keyword evidence="10 11" id="KW-0472">Membrane</keyword>
<evidence type="ECO:0000256" key="4">
    <source>
        <dbReference type="ARBA" id="ARBA00022553"/>
    </source>
</evidence>
<feature type="domain" description="Histidine kinase" evidence="12">
    <location>
        <begin position="254"/>
        <end position="461"/>
    </location>
</feature>
<dbReference type="Proteomes" id="UP001185899">
    <property type="component" value="Unassembled WGS sequence"/>
</dbReference>
<dbReference type="InterPro" id="IPR003660">
    <property type="entry name" value="HAMP_dom"/>
</dbReference>
<dbReference type="InterPro" id="IPR036890">
    <property type="entry name" value="HATPase_C_sf"/>
</dbReference>
<evidence type="ECO:0000256" key="7">
    <source>
        <dbReference type="ARBA" id="ARBA00022777"/>
    </source>
</evidence>
<feature type="transmembrane region" description="Helical" evidence="11">
    <location>
        <begin position="20"/>
        <end position="43"/>
    </location>
</feature>
<keyword evidence="7" id="KW-0418">Kinase</keyword>
<keyword evidence="8 11" id="KW-1133">Transmembrane helix</keyword>
<evidence type="ECO:0000256" key="3">
    <source>
        <dbReference type="ARBA" id="ARBA00012438"/>
    </source>
</evidence>
<dbReference type="EMBL" id="JAWLKE010000007">
    <property type="protein sequence ID" value="MDV6232878.1"/>
    <property type="molecule type" value="Genomic_DNA"/>
</dbReference>
<dbReference type="RefSeq" id="WP_317533459.1">
    <property type="nucleotide sequence ID" value="NZ_JAWLKE010000007.1"/>
</dbReference>
<keyword evidence="9" id="KW-0902">Two-component regulatory system</keyword>
<keyword evidence="5" id="KW-0808">Transferase</keyword>
<dbReference type="Pfam" id="PF00512">
    <property type="entry name" value="HisKA"/>
    <property type="match status" value="1"/>
</dbReference>
<dbReference type="GO" id="GO:0005524">
    <property type="term" value="F:ATP binding"/>
    <property type="evidence" value="ECO:0007669"/>
    <property type="project" value="UniProtKB-KW"/>
</dbReference>
<dbReference type="Gene3D" id="3.30.565.10">
    <property type="entry name" value="Histidine kinase-like ATPase, C-terminal domain"/>
    <property type="match status" value="1"/>
</dbReference>
<dbReference type="PROSITE" id="PS50109">
    <property type="entry name" value="HIS_KIN"/>
    <property type="match status" value="1"/>
</dbReference>
<dbReference type="SMART" id="SM00388">
    <property type="entry name" value="HisKA"/>
    <property type="match status" value="1"/>
</dbReference>
<feature type="domain" description="HAMP" evidence="13">
    <location>
        <begin position="193"/>
        <end position="246"/>
    </location>
</feature>
<evidence type="ECO:0000259" key="13">
    <source>
        <dbReference type="PROSITE" id="PS50885"/>
    </source>
</evidence>
<evidence type="ECO:0000256" key="1">
    <source>
        <dbReference type="ARBA" id="ARBA00000085"/>
    </source>
</evidence>
<evidence type="ECO:0000313" key="15">
    <source>
        <dbReference type="Proteomes" id="UP001185899"/>
    </source>
</evidence>
<keyword evidence="6 11" id="KW-0812">Transmembrane</keyword>
<keyword evidence="15" id="KW-1185">Reference proteome</keyword>
<keyword evidence="14" id="KW-0067">ATP-binding</keyword>
<dbReference type="PROSITE" id="PS50885">
    <property type="entry name" value="HAMP"/>
    <property type="match status" value="1"/>
</dbReference>
<evidence type="ECO:0000256" key="6">
    <source>
        <dbReference type="ARBA" id="ARBA00022692"/>
    </source>
</evidence>
<evidence type="ECO:0000256" key="10">
    <source>
        <dbReference type="ARBA" id="ARBA00023136"/>
    </source>
</evidence>
<evidence type="ECO:0000256" key="9">
    <source>
        <dbReference type="ARBA" id="ARBA00023012"/>
    </source>
</evidence>
<dbReference type="SUPFAM" id="SSF158472">
    <property type="entry name" value="HAMP domain-like"/>
    <property type="match status" value="1"/>
</dbReference>
<comment type="catalytic activity">
    <reaction evidence="1">
        <text>ATP + protein L-histidine = ADP + protein N-phospho-L-histidine.</text>
        <dbReference type="EC" id="2.7.13.3"/>
    </reaction>
</comment>
<evidence type="ECO:0000259" key="12">
    <source>
        <dbReference type="PROSITE" id="PS50109"/>
    </source>
</evidence>
<dbReference type="SMART" id="SM00304">
    <property type="entry name" value="HAMP"/>
    <property type="match status" value="1"/>
</dbReference>
<dbReference type="Pfam" id="PF00672">
    <property type="entry name" value="HAMP"/>
    <property type="match status" value="1"/>
</dbReference>
<comment type="caution">
    <text evidence="14">The sequence shown here is derived from an EMBL/GenBank/DDBJ whole genome shotgun (WGS) entry which is preliminary data.</text>
</comment>
<evidence type="ECO:0000256" key="11">
    <source>
        <dbReference type="SAM" id="Phobius"/>
    </source>
</evidence>
<dbReference type="CDD" id="cd06225">
    <property type="entry name" value="HAMP"/>
    <property type="match status" value="1"/>
</dbReference>
<dbReference type="SUPFAM" id="SSF55874">
    <property type="entry name" value="ATPase domain of HSP90 chaperone/DNA topoisomerase II/histidine kinase"/>
    <property type="match status" value="1"/>
</dbReference>
<dbReference type="SUPFAM" id="SSF47384">
    <property type="entry name" value="Homodimeric domain of signal transducing histidine kinase"/>
    <property type="match status" value="1"/>
</dbReference>
<accession>A0ABU4B313</accession>
<organism evidence="14 15">
    <name type="scientific">Rhodococcus cercidiphylli</name>
    <dbReference type="NCBI Taxonomy" id="489916"/>
    <lineage>
        <taxon>Bacteria</taxon>
        <taxon>Bacillati</taxon>
        <taxon>Actinomycetota</taxon>
        <taxon>Actinomycetes</taxon>
        <taxon>Mycobacteriales</taxon>
        <taxon>Nocardiaceae</taxon>
        <taxon>Rhodococcus</taxon>
    </lineage>
</organism>
<dbReference type="InterPro" id="IPR005467">
    <property type="entry name" value="His_kinase_dom"/>
</dbReference>
<dbReference type="EC" id="2.7.13.3" evidence="3"/>
<protein>
    <recommendedName>
        <fullName evidence="3">histidine kinase</fullName>
        <ecNumber evidence="3">2.7.13.3</ecNumber>
    </recommendedName>
</protein>
<feature type="transmembrane region" description="Helical" evidence="11">
    <location>
        <begin position="169"/>
        <end position="189"/>
    </location>
</feature>
<keyword evidence="14" id="KW-0547">Nucleotide-binding</keyword>
<evidence type="ECO:0000313" key="14">
    <source>
        <dbReference type="EMBL" id="MDV6232878.1"/>
    </source>
</evidence>
<dbReference type="PANTHER" id="PTHR45436:SF5">
    <property type="entry name" value="SENSOR HISTIDINE KINASE TRCS"/>
    <property type="match status" value="1"/>
</dbReference>
<comment type="subcellular location">
    <subcellularLocation>
        <location evidence="2">Cell membrane</location>
    </subcellularLocation>
</comment>
<reference evidence="14 15" key="1">
    <citation type="submission" date="2023-10" db="EMBL/GenBank/DDBJ databases">
        <title>Development of a sustainable strategy for remediation of hydrocarbon-contaminated territories based on the waste exchange concept.</title>
        <authorList>
            <person name="Krivoruchko A."/>
        </authorList>
    </citation>
    <scope>NUCLEOTIDE SEQUENCE [LARGE SCALE GENOMIC DNA]</scope>
    <source>
        <strain evidence="14 15">IEGM 1322</strain>
    </source>
</reference>
<proteinExistence type="predicted"/>
<gene>
    <name evidence="14" type="ORF">R3P95_20180</name>
</gene>
<keyword evidence="4" id="KW-0597">Phosphoprotein</keyword>
<dbReference type="InterPro" id="IPR036097">
    <property type="entry name" value="HisK_dim/P_sf"/>
</dbReference>
<dbReference type="PRINTS" id="PR00344">
    <property type="entry name" value="BCTRLSENSOR"/>
</dbReference>
<dbReference type="SMART" id="SM00387">
    <property type="entry name" value="HATPase_c"/>
    <property type="match status" value="1"/>
</dbReference>
<evidence type="ECO:0000256" key="5">
    <source>
        <dbReference type="ARBA" id="ARBA00022679"/>
    </source>
</evidence>
<dbReference type="InterPro" id="IPR003661">
    <property type="entry name" value="HisK_dim/P_dom"/>
</dbReference>
<dbReference type="Pfam" id="PF02518">
    <property type="entry name" value="HATPase_c"/>
    <property type="match status" value="1"/>
</dbReference>
<sequence length="461" mass="48968">MRLHTDMLRPRSWTVRVRSAVASTLVVAVCLIAAGGALVGVLYSSLERSAVSAASARVALIAQQWESEDRDDDRGPRVENSLLATDGQVGIVQVVDASGAVLESSRGDATTPLTTQQVPSSGVQDLGRVDIRGIGEFWVFATGVTSARGGATVVVGADREPVEKVVGTVALLLVAVGPFVVALVAFATYRLVGAALSPVEDIRSRVASISGARLIERVPVPDTHDEIARLALTMNHMLERLEAGQRAQQRFVSDASHELRSPLATITAALELAEARPELRDAALVNDSLLPEARRMRRLIEDLLVLARSDETDAAAVSGDVDLEDLLYEEAKRVQATSDVATELSIVPVRVSGDPYALARMVRNVVDNAVRHAESRIMLSCSVSGDDAVIVIDDDGPGVPVSERTRVFDRFVRLDSSRTRDEGGAGLGLAIVADTVAAHGGSVRVTDAATGGARFEIRLPR</sequence>
<dbReference type="PANTHER" id="PTHR45436">
    <property type="entry name" value="SENSOR HISTIDINE KINASE YKOH"/>
    <property type="match status" value="1"/>
</dbReference>
<evidence type="ECO:0000256" key="8">
    <source>
        <dbReference type="ARBA" id="ARBA00022989"/>
    </source>
</evidence>
<name>A0ABU4B313_9NOCA</name>
<dbReference type="InterPro" id="IPR050428">
    <property type="entry name" value="TCS_sensor_his_kinase"/>
</dbReference>
<dbReference type="Gene3D" id="1.10.287.130">
    <property type="match status" value="1"/>
</dbReference>
<dbReference type="InterPro" id="IPR004358">
    <property type="entry name" value="Sig_transdc_His_kin-like_C"/>
</dbReference>
<evidence type="ECO:0000256" key="2">
    <source>
        <dbReference type="ARBA" id="ARBA00004236"/>
    </source>
</evidence>
<dbReference type="InterPro" id="IPR003594">
    <property type="entry name" value="HATPase_dom"/>
</dbReference>